<name>A0A816S606_BRANA</name>
<accession>A0A816S606</accession>
<dbReference type="Proteomes" id="UP001295469">
    <property type="component" value="Chromosome A06"/>
</dbReference>
<dbReference type="EMBL" id="HG994360">
    <property type="protein sequence ID" value="CAF2081122.1"/>
    <property type="molecule type" value="Genomic_DNA"/>
</dbReference>
<protein>
    <submittedName>
        <fullName evidence="2">(rape) hypothetical protein</fullName>
    </submittedName>
</protein>
<gene>
    <name evidence="2" type="ORF">DARMORV10_A06P01530.1</name>
</gene>
<keyword evidence="1" id="KW-0472">Membrane</keyword>
<keyword evidence="1" id="KW-0812">Transmembrane</keyword>
<sequence length="65" mass="7309">MDSLKSDSNPLAKVPATVDVATVDPKVSIWFFQPVGLLCYSHYFWWLLLSFPKGVGPANLHGHYF</sequence>
<reference evidence="2" key="1">
    <citation type="submission" date="2021-01" db="EMBL/GenBank/DDBJ databases">
        <authorList>
            <consortium name="Genoscope - CEA"/>
            <person name="William W."/>
        </authorList>
    </citation>
    <scope>NUCLEOTIDE SEQUENCE</scope>
</reference>
<dbReference type="AlphaFoldDB" id="A0A816S606"/>
<organism evidence="2">
    <name type="scientific">Brassica napus</name>
    <name type="common">Rape</name>
    <dbReference type="NCBI Taxonomy" id="3708"/>
    <lineage>
        <taxon>Eukaryota</taxon>
        <taxon>Viridiplantae</taxon>
        <taxon>Streptophyta</taxon>
        <taxon>Embryophyta</taxon>
        <taxon>Tracheophyta</taxon>
        <taxon>Spermatophyta</taxon>
        <taxon>Magnoliopsida</taxon>
        <taxon>eudicotyledons</taxon>
        <taxon>Gunneridae</taxon>
        <taxon>Pentapetalae</taxon>
        <taxon>rosids</taxon>
        <taxon>malvids</taxon>
        <taxon>Brassicales</taxon>
        <taxon>Brassicaceae</taxon>
        <taxon>Brassiceae</taxon>
        <taxon>Brassica</taxon>
    </lineage>
</organism>
<evidence type="ECO:0000256" key="1">
    <source>
        <dbReference type="SAM" id="Phobius"/>
    </source>
</evidence>
<keyword evidence="1" id="KW-1133">Transmembrane helix</keyword>
<evidence type="ECO:0000313" key="2">
    <source>
        <dbReference type="EMBL" id="CAF2081122.1"/>
    </source>
</evidence>
<feature type="transmembrane region" description="Helical" evidence="1">
    <location>
        <begin position="29"/>
        <end position="49"/>
    </location>
</feature>
<proteinExistence type="predicted"/>